<feature type="domain" description="Bacterial alpha-L-rhamnosidase N-terminal" evidence="5">
    <location>
        <begin position="148"/>
        <end position="309"/>
    </location>
</feature>
<evidence type="ECO:0000313" key="8">
    <source>
        <dbReference type="EMBL" id="QPC84683.1"/>
    </source>
</evidence>
<dbReference type="InterPro" id="IPR008902">
    <property type="entry name" value="Rhamnosid_concanavalin"/>
</dbReference>
<protein>
    <recommendedName>
        <fullName evidence="2">alpha-L-rhamnosidase</fullName>
        <ecNumber evidence="2">3.2.1.40</ecNumber>
    </recommendedName>
</protein>
<accession>A0A7S8EDD9</accession>
<dbReference type="InterPro" id="IPR008928">
    <property type="entry name" value="6-hairpin_glycosidase_sf"/>
</dbReference>
<feature type="domain" description="Alpha-L-rhamnosidase C-terminal" evidence="7">
    <location>
        <begin position="815"/>
        <end position="888"/>
    </location>
</feature>
<evidence type="ECO:0000256" key="1">
    <source>
        <dbReference type="ARBA" id="ARBA00001445"/>
    </source>
</evidence>
<dbReference type="InterPro" id="IPR013737">
    <property type="entry name" value="Bac_rhamnosid_N"/>
</dbReference>
<dbReference type="InterPro" id="IPR035398">
    <property type="entry name" value="Bac_rhamnosid_C"/>
</dbReference>
<evidence type="ECO:0000256" key="2">
    <source>
        <dbReference type="ARBA" id="ARBA00012652"/>
    </source>
</evidence>
<dbReference type="Gene3D" id="2.60.40.10">
    <property type="entry name" value="Immunoglobulins"/>
    <property type="match status" value="1"/>
</dbReference>
<dbReference type="SUPFAM" id="SSF48208">
    <property type="entry name" value="Six-hairpin glycosidases"/>
    <property type="match status" value="1"/>
</dbReference>
<dbReference type="EC" id="3.2.1.40" evidence="2"/>
<feature type="domain" description="Alpha-L-rhamnosidase six-hairpin glycosidase" evidence="6">
    <location>
        <begin position="428"/>
        <end position="811"/>
    </location>
</feature>
<evidence type="ECO:0000259" key="7">
    <source>
        <dbReference type="Pfam" id="PF17390"/>
    </source>
</evidence>
<dbReference type="GO" id="GO:0030596">
    <property type="term" value="F:alpha-L-rhamnosidase activity"/>
    <property type="evidence" value="ECO:0007669"/>
    <property type="project" value="UniProtKB-EC"/>
</dbReference>
<evidence type="ECO:0000259" key="6">
    <source>
        <dbReference type="Pfam" id="PF17389"/>
    </source>
</evidence>
<dbReference type="EMBL" id="CP062983">
    <property type="protein sequence ID" value="QPC84683.1"/>
    <property type="molecule type" value="Genomic_DNA"/>
</dbReference>
<dbReference type="PANTHER" id="PTHR33307">
    <property type="entry name" value="ALPHA-RHAMNOSIDASE (EUROFUNG)"/>
    <property type="match status" value="1"/>
</dbReference>
<dbReference type="PANTHER" id="PTHR33307:SF6">
    <property type="entry name" value="ALPHA-RHAMNOSIDASE (EUROFUNG)-RELATED"/>
    <property type="match status" value="1"/>
</dbReference>
<sequence>MTKITNLTCEYRTNPIGIDIVNPRLSWQMQTERQGARQTAYRILVASTIEQLTEDKADYLDSDKIESDQSVQVAYEGQALTSRQRVYWKVQVWDETGTMNESDVAWFEMGLLESDDWQSQWIGANLSGGVQSMIPVPYFRKDFALEGDITSARLYITALGVFECSINGQAASNDVFAPGWTDYNKRVQYLTYDVTSLLKSGDNTIGAVLGDGWAAGYVAWAGRQNYVDRPQLMAQLEVTFGDGTRKTIASDGSWMYQYGPITHSDFQMGEAYDARKERQTTDTSDWMPVQIFSHTNIDLTAQIGPTVQQIQELSSVIDPIDRGGMSRSRWVFDLGQNMVGRVRFKGIAPAGTTVTFRFAEILDADDTLYTTNLRSARATDYYTFKGEGEETWESKFTFHGFRYVEIEGYHGDVSKDTITGIVLHSAMKQTGTFECSDPLLNQLQSNILWGQKGNFLELPTDCPQRDERLGWTGDIQVFAETATFNMDIAGFMTRWALNVRDAQNPDGSVPAVVPYAGNVPTDGGPAWADATIICPWTVYKSYGDKRILEENYESMNRFMDFIVENSPGYIRCAPDYEGWHGFGDWLSVNANTPRDFIGTAFLAYDASLMVKIASVLDKPDDVAHYQQLFEDTKAAFANHYLVGSEVSPVAVQASELRRELDAADKLTQGNLAKVDYGDISSTVFNTDLFTPTQTAYVLALYFDLLPDDLRSAAIDELVADIEGRGTHLSTGFVGSPYLNYVLSQNGRLDTAYDLLNQKTWPSWLYAVTQGATTIWERWDGWTEDKGFQTPEMNSFNHYAYGAIGAWMYSTIAGINIDPLQPGYKHFSLSPQPGGGLAYAHATLETAYGEIVSDWKYDGNTFTYNVVVPPNTTATVTLPVTGKGQLNGKAVQGQSHLLDAGQYEFVVEI</sequence>
<dbReference type="PIRSF" id="PIRSF010631">
    <property type="entry name" value="A-rhamnsds"/>
    <property type="match status" value="1"/>
</dbReference>
<dbReference type="AlphaFoldDB" id="A0A7S8EDD9"/>
<dbReference type="Gene3D" id="2.60.120.260">
    <property type="entry name" value="Galactose-binding domain-like"/>
    <property type="match status" value="2"/>
</dbReference>
<dbReference type="Pfam" id="PF25788">
    <property type="entry name" value="Ig_Rha78A_N"/>
    <property type="match status" value="1"/>
</dbReference>
<evidence type="ECO:0000256" key="3">
    <source>
        <dbReference type="ARBA" id="ARBA00022801"/>
    </source>
</evidence>
<keyword evidence="3 8" id="KW-0378">Hydrolase</keyword>
<reference evidence="8 9" key="1">
    <citation type="submission" date="2020-02" db="EMBL/GenBank/DDBJ databases">
        <authorList>
            <person name="Zheng R.K."/>
            <person name="Sun C.M."/>
        </authorList>
    </citation>
    <scope>NUCLEOTIDE SEQUENCE [LARGE SCALE GENOMIC DNA]</scope>
    <source>
        <strain evidence="9">rifampicinis</strain>
    </source>
</reference>
<dbReference type="Proteomes" id="UP000594468">
    <property type="component" value="Chromosome"/>
</dbReference>
<dbReference type="Pfam" id="PF05592">
    <property type="entry name" value="Bac_rhamnosid"/>
    <property type="match status" value="1"/>
</dbReference>
<dbReference type="Pfam" id="PF17390">
    <property type="entry name" value="Bac_rhamnosid_C"/>
    <property type="match status" value="1"/>
</dbReference>
<dbReference type="InterPro" id="IPR013783">
    <property type="entry name" value="Ig-like_fold"/>
</dbReference>
<dbReference type="InterPro" id="IPR035396">
    <property type="entry name" value="Bac_rhamnosid6H"/>
</dbReference>
<proteinExistence type="predicted"/>
<name>A0A7S8EDD9_9CHLR</name>
<evidence type="ECO:0000313" key="9">
    <source>
        <dbReference type="Proteomes" id="UP000594468"/>
    </source>
</evidence>
<feature type="domain" description="Alpha-L-rhamnosidase concanavalin-like" evidence="4">
    <location>
        <begin position="326"/>
        <end position="424"/>
    </location>
</feature>
<evidence type="ECO:0000259" key="4">
    <source>
        <dbReference type="Pfam" id="PF05592"/>
    </source>
</evidence>
<dbReference type="Pfam" id="PF17389">
    <property type="entry name" value="Bac_rhamnosid6H"/>
    <property type="match status" value="1"/>
</dbReference>
<dbReference type="InterPro" id="IPR016007">
    <property type="entry name" value="Alpha_rhamnosid"/>
</dbReference>
<gene>
    <name evidence="8" type="ORF">G4Y79_09980</name>
</gene>
<dbReference type="RefSeq" id="WP_195172746.1">
    <property type="nucleotide sequence ID" value="NZ_CP062983.1"/>
</dbReference>
<dbReference type="KEGG" id="pmet:G4Y79_09980"/>
<evidence type="ECO:0000259" key="5">
    <source>
        <dbReference type="Pfam" id="PF08531"/>
    </source>
</evidence>
<dbReference type="Pfam" id="PF08531">
    <property type="entry name" value="Bac_rhamnosid_N"/>
    <property type="match status" value="1"/>
</dbReference>
<organism evidence="8 9">
    <name type="scientific">Phototrophicus methaneseepsis</name>
    <dbReference type="NCBI Taxonomy" id="2710758"/>
    <lineage>
        <taxon>Bacteria</taxon>
        <taxon>Bacillati</taxon>
        <taxon>Chloroflexota</taxon>
        <taxon>Candidatus Thermofontia</taxon>
        <taxon>Phototrophicales</taxon>
        <taxon>Phototrophicaceae</taxon>
        <taxon>Phototrophicus</taxon>
    </lineage>
</organism>
<dbReference type="Gene3D" id="2.60.420.10">
    <property type="entry name" value="Maltose phosphorylase, domain 3"/>
    <property type="match status" value="1"/>
</dbReference>
<dbReference type="Gene3D" id="1.50.10.10">
    <property type="match status" value="1"/>
</dbReference>
<keyword evidence="9" id="KW-1185">Reference proteome</keyword>
<dbReference type="InterPro" id="IPR012341">
    <property type="entry name" value="6hp_glycosidase-like_sf"/>
</dbReference>
<dbReference type="GO" id="GO:0005975">
    <property type="term" value="P:carbohydrate metabolic process"/>
    <property type="evidence" value="ECO:0007669"/>
    <property type="project" value="InterPro"/>
</dbReference>
<comment type="catalytic activity">
    <reaction evidence="1">
        <text>Hydrolysis of terminal non-reducing alpha-L-rhamnose residues in alpha-L-rhamnosides.</text>
        <dbReference type="EC" id="3.2.1.40"/>
    </reaction>
</comment>